<evidence type="ECO:0000259" key="8">
    <source>
        <dbReference type="PROSITE" id="PS50110"/>
    </source>
</evidence>
<dbReference type="PANTHER" id="PTHR48111">
    <property type="entry name" value="REGULATOR OF RPOS"/>
    <property type="match status" value="1"/>
</dbReference>
<dbReference type="Pfam" id="PF00486">
    <property type="entry name" value="Trans_reg_C"/>
    <property type="match status" value="1"/>
</dbReference>
<evidence type="ECO:0000256" key="6">
    <source>
        <dbReference type="PROSITE-ProRule" id="PRU01091"/>
    </source>
</evidence>
<reference evidence="11" key="1">
    <citation type="journal article" date="2019" name="Int. J. Syst. Evol. Microbiol.">
        <title>The Global Catalogue of Microorganisms (GCM) 10K type strain sequencing project: providing services to taxonomists for standard genome sequencing and annotation.</title>
        <authorList>
            <consortium name="The Broad Institute Genomics Platform"/>
            <consortium name="The Broad Institute Genome Sequencing Center for Infectious Disease"/>
            <person name="Wu L."/>
            <person name="Ma J."/>
        </authorList>
    </citation>
    <scope>NUCLEOTIDE SEQUENCE [LARGE SCALE GENOMIC DNA]</scope>
    <source>
        <strain evidence="11">JCM 9092</strain>
    </source>
</reference>
<evidence type="ECO:0000256" key="5">
    <source>
        <dbReference type="PROSITE-ProRule" id="PRU00169"/>
    </source>
</evidence>
<keyword evidence="2" id="KW-0805">Transcription regulation</keyword>
<dbReference type="CDD" id="cd00383">
    <property type="entry name" value="trans_reg_C"/>
    <property type="match status" value="1"/>
</dbReference>
<keyword evidence="1 5" id="KW-0597">Phosphoprotein</keyword>
<accession>A0ABP6NKI1</accession>
<keyword evidence="11" id="KW-1185">Reference proteome</keyword>
<dbReference type="SUPFAM" id="SSF52172">
    <property type="entry name" value="CheY-like"/>
    <property type="match status" value="1"/>
</dbReference>
<protein>
    <recommendedName>
        <fullName evidence="12">Response regulator</fullName>
    </recommendedName>
</protein>
<evidence type="ECO:0000256" key="4">
    <source>
        <dbReference type="ARBA" id="ARBA00023163"/>
    </source>
</evidence>
<keyword evidence="3 6" id="KW-0238">DNA-binding</keyword>
<dbReference type="EMBL" id="BAAAUG010000219">
    <property type="protein sequence ID" value="GAA3151366.1"/>
    <property type="molecule type" value="Genomic_DNA"/>
</dbReference>
<dbReference type="PROSITE" id="PS51755">
    <property type="entry name" value="OMPR_PHOB"/>
    <property type="match status" value="1"/>
</dbReference>
<dbReference type="InterPro" id="IPR011006">
    <property type="entry name" value="CheY-like_superfamily"/>
</dbReference>
<dbReference type="SMART" id="SM00862">
    <property type="entry name" value="Trans_reg_C"/>
    <property type="match status" value="1"/>
</dbReference>
<dbReference type="Gene3D" id="3.40.50.2300">
    <property type="match status" value="1"/>
</dbReference>
<dbReference type="PROSITE" id="PS50110">
    <property type="entry name" value="RESPONSE_REGULATORY"/>
    <property type="match status" value="1"/>
</dbReference>
<dbReference type="SMART" id="SM00448">
    <property type="entry name" value="REC"/>
    <property type="match status" value="1"/>
</dbReference>
<comment type="caution">
    <text evidence="10">The sequence shown here is derived from an EMBL/GenBank/DDBJ whole genome shotgun (WGS) entry which is preliminary data.</text>
</comment>
<evidence type="ECO:0008006" key="12">
    <source>
        <dbReference type="Google" id="ProtNLM"/>
    </source>
</evidence>
<evidence type="ECO:0000313" key="11">
    <source>
        <dbReference type="Proteomes" id="UP001501637"/>
    </source>
</evidence>
<dbReference type="Pfam" id="PF00072">
    <property type="entry name" value="Response_reg"/>
    <property type="match status" value="1"/>
</dbReference>
<dbReference type="InterPro" id="IPR001789">
    <property type="entry name" value="Sig_transdc_resp-reg_receiver"/>
</dbReference>
<dbReference type="Proteomes" id="UP001501637">
    <property type="component" value="Unassembled WGS sequence"/>
</dbReference>
<name>A0ABP6NKI1_9ACTN</name>
<dbReference type="InterPro" id="IPR039420">
    <property type="entry name" value="WalR-like"/>
</dbReference>
<feature type="modified residue" description="4-aspartylphosphate" evidence="5">
    <location>
        <position position="52"/>
    </location>
</feature>
<evidence type="ECO:0000256" key="2">
    <source>
        <dbReference type="ARBA" id="ARBA00023015"/>
    </source>
</evidence>
<feature type="domain" description="OmpR/PhoB-type" evidence="9">
    <location>
        <begin position="126"/>
        <end position="225"/>
    </location>
</feature>
<sequence>MAHLLVVEDDPQLRGALVRALRDKGHAVATAPSGMAGLDAAVTTHPDLVVLDLGLPDVDGAQILRMLRAVSDVPVIVATARDDEPEMVAVLEDGADDYIVKPFGAAQLDARIKAVLRRLGATDVAEEPLHVGGLTIDPASREVTLDDQPLDLTPREFDLLTYLAHRPGQVVSRRELLAEVWQQPLGGADKTVDVHLSWLRRKLGETAQTPRYLHTVRTVGVKLTPPEEAPAPTLPQPLDAREGTCRYVRPEHGSQRSGAEAAPRPPDDSEDGHTGAAPPQNSQAPHRGGEENTHPGPGAS</sequence>
<evidence type="ECO:0000313" key="10">
    <source>
        <dbReference type="EMBL" id="GAA3151366.1"/>
    </source>
</evidence>
<dbReference type="InterPro" id="IPR036388">
    <property type="entry name" value="WH-like_DNA-bd_sf"/>
</dbReference>
<evidence type="ECO:0000259" key="9">
    <source>
        <dbReference type="PROSITE" id="PS51755"/>
    </source>
</evidence>
<evidence type="ECO:0000256" key="1">
    <source>
        <dbReference type="ARBA" id="ARBA00022553"/>
    </source>
</evidence>
<feature type="compositionally biased region" description="Basic and acidic residues" evidence="7">
    <location>
        <begin position="239"/>
        <end position="254"/>
    </location>
</feature>
<evidence type="ECO:0000256" key="3">
    <source>
        <dbReference type="ARBA" id="ARBA00023125"/>
    </source>
</evidence>
<feature type="region of interest" description="Disordered" evidence="7">
    <location>
        <begin position="223"/>
        <end position="300"/>
    </location>
</feature>
<organism evidence="10 11">
    <name type="scientific">Streptomyces rectiviolaceus</name>
    <dbReference type="NCBI Taxonomy" id="332591"/>
    <lineage>
        <taxon>Bacteria</taxon>
        <taxon>Bacillati</taxon>
        <taxon>Actinomycetota</taxon>
        <taxon>Actinomycetes</taxon>
        <taxon>Kitasatosporales</taxon>
        <taxon>Streptomycetaceae</taxon>
        <taxon>Streptomyces</taxon>
    </lineage>
</organism>
<gene>
    <name evidence="10" type="ORF">GCM10010449_82150</name>
</gene>
<evidence type="ECO:0000256" key="7">
    <source>
        <dbReference type="SAM" id="MobiDB-lite"/>
    </source>
</evidence>
<dbReference type="Gene3D" id="1.10.10.10">
    <property type="entry name" value="Winged helix-like DNA-binding domain superfamily/Winged helix DNA-binding domain"/>
    <property type="match status" value="1"/>
</dbReference>
<feature type="DNA-binding region" description="OmpR/PhoB-type" evidence="6">
    <location>
        <begin position="126"/>
        <end position="225"/>
    </location>
</feature>
<dbReference type="PANTHER" id="PTHR48111:SF4">
    <property type="entry name" value="DNA-BINDING DUAL TRANSCRIPTIONAL REGULATOR OMPR"/>
    <property type="match status" value="1"/>
</dbReference>
<dbReference type="InterPro" id="IPR001867">
    <property type="entry name" value="OmpR/PhoB-type_DNA-bd"/>
</dbReference>
<proteinExistence type="predicted"/>
<dbReference type="Gene3D" id="6.10.250.690">
    <property type="match status" value="1"/>
</dbReference>
<feature type="domain" description="Response regulatory" evidence="8">
    <location>
        <begin position="3"/>
        <end position="116"/>
    </location>
</feature>
<keyword evidence="4" id="KW-0804">Transcription</keyword>